<dbReference type="OMA" id="IRISCNT"/>
<feature type="non-terminal residue" evidence="2">
    <location>
        <position position="1"/>
    </location>
</feature>
<dbReference type="SFLD" id="SFLDG00358">
    <property type="entry name" value="Main_(cytGST)"/>
    <property type="match status" value="1"/>
</dbReference>
<evidence type="ECO:0000313" key="2">
    <source>
        <dbReference type="EMBL" id="CDY55683.1"/>
    </source>
</evidence>
<gene>
    <name evidence="2" type="primary">BnaC02g03510D</name>
    <name evidence="2" type="ORF">GSBRNA2T00017191001</name>
</gene>
<evidence type="ECO:0000259" key="1">
    <source>
        <dbReference type="PROSITE" id="PS50404"/>
    </source>
</evidence>
<dbReference type="SUPFAM" id="SSF47616">
    <property type="entry name" value="GST C-terminal domain-like"/>
    <property type="match status" value="1"/>
</dbReference>
<dbReference type="SFLD" id="SFLDS00019">
    <property type="entry name" value="Glutathione_Transferase_(cytos"/>
    <property type="match status" value="1"/>
</dbReference>
<dbReference type="Gramene" id="CDY55683">
    <property type="protein sequence ID" value="CDY55683"/>
    <property type="gene ID" value="GSBRNA2T00017191001"/>
</dbReference>
<name>A0A078J174_BRANA</name>
<dbReference type="CDD" id="cd00570">
    <property type="entry name" value="GST_N_family"/>
    <property type="match status" value="1"/>
</dbReference>
<dbReference type="CDD" id="cd03203">
    <property type="entry name" value="GST_C_Lambda"/>
    <property type="match status" value="1"/>
</dbReference>
<evidence type="ECO:0000313" key="3">
    <source>
        <dbReference type="Proteomes" id="UP000028999"/>
    </source>
</evidence>
<dbReference type="PaxDb" id="3708-A0A078J174"/>
<dbReference type="Proteomes" id="UP000028999">
    <property type="component" value="Unassembled WGS sequence"/>
</dbReference>
<keyword evidence="3" id="KW-1185">Reference proteome</keyword>
<dbReference type="SUPFAM" id="SSF52833">
    <property type="entry name" value="Thioredoxin-like"/>
    <property type="match status" value="1"/>
</dbReference>
<dbReference type="AlphaFoldDB" id="A0A078J174"/>
<dbReference type="InterPro" id="IPR044629">
    <property type="entry name" value="GSTL1/2/3"/>
</dbReference>
<dbReference type="PANTHER" id="PTHR44328:SF6">
    <property type="entry name" value="GLUTATHIONE S-TRANSFERASE L1-RELATED"/>
    <property type="match status" value="1"/>
</dbReference>
<dbReference type="InterPro" id="IPR004045">
    <property type="entry name" value="Glutathione_S-Trfase_N"/>
</dbReference>
<dbReference type="Pfam" id="PF13410">
    <property type="entry name" value="GST_C_2"/>
    <property type="match status" value="1"/>
</dbReference>
<dbReference type="InterPro" id="IPR036282">
    <property type="entry name" value="Glutathione-S-Trfase_C_sf"/>
</dbReference>
<dbReference type="PROSITE" id="PS50404">
    <property type="entry name" value="GST_NTER"/>
    <property type="match status" value="1"/>
</dbReference>
<dbReference type="InterPro" id="IPR040079">
    <property type="entry name" value="Glutathione_S-Trfase"/>
</dbReference>
<dbReference type="InterPro" id="IPR036249">
    <property type="entry name" value="Thioredoxin-like_sf"/>
</dbReference>
<dbReference type="STRING" id="3708.A0A078J174"/>
<dbReference type="GO" id="GO:0004364">
    <property type="term" value="F:glutathione transferase activity"/>
    <property type="evidence" value="ECO:0000318"/>
    <property type="project" value="GO_Central"/>
</dbReference>
<dbReference type="Gene3D" id="3.40.30.10">
    <property type="entry name" value="Glutaredoxin"/>
    <property type="match status" value="1"/>
</dbReference>
<reference evidence="2 3" key="1">
    <citation type="journal article" date="2014" name="Science">
        <title>Plant genetics. Early allopolyploid evolution in the post-Neolithic Brassica napus oilseed genome.</title>
        <authorList>
            <person name="Chalhoub B."/>
            <person name="Denoeud F."/>
            <person name="Liu S."/>
            <person name="Parkin I.A."/>
            <person name="Tang H."/>
            <person name="Wang X."/>
            <person name="Chiquet J."/>
            <person name="Belcram H."/>
            <person name="Tong C."/>
            <person name="Samans B."/>
            <person name="Correa M."/>
            <person name="Da Silva C."/>
            <person name="Just J."/>
            <person name="Falentin C."/>
            <person name="Koh C.S."/>
            <person name="Le Clainche I."/>
            <person name="Bernard M."/>
            <person name="Bento P."/>
            <person name="Noel B."/>
            <person name="Labadie K."/>
            <person name="Alberti A."/>
            <person name="Charles M."/>
            <person name="Arnaud D."/>
            <person name="Guo H."/>
            <person name="Daviaud C."/>
            <person name="Alamery S."/>
            <person name="Jabbari K."/>
            <person name="Zhao M."/>
            <person name="Edger P.P."/>
            <person name="Chelaifa H."/>
            <person name="Tack D."/>
            <person name="Lassalle G."/>
            <person name="Mestiri I."/>
            <person name="Schnel N."/>
            <person name="Le Paslier M.C."/>
            <person name="Fan G."/>
            <person name="Renault V."/>
            <person name="Bayer P.E."/>
            <person name="Golicz A.A."/>
            <person name="Manoli S."/>
            <person name="Lee T.H."/>
            <person name="Thi V.H."/>
            <person name="Chalabi S."/>
            <person name="Hu Q."/>
            <person name="Fan C."/>
            <person name="Tollenaere R."/>
            <person name="Lu Y."/>
            <person name="Battail C."/>
            <person name="Shen J."/>
            <person name="Sidebottom C.H."/>
            <person name="Wang X."/>
            <person name="Canaguier A."/>
            <person name="Chauveau A."/>
            <person name="Berard A."/>
            <person name="Deniot G."/>
            <person name="Guan M."/>
            <person name="Liu Z."/>
            <person name="Sun F."/>
            <person name="Lim Y.P."/>
            <person name="Lyons E."/>
            <person name="Town C.D."/>
            <person name="Bancroft I."/>
            <person name="Wang X."/>
            <person name="Meng J."/>
            <person name="Ma J."/>
            <person name="Pires J.C."/>
            <person name="King G.J."/>
            <person name="Brunel D."/>
            <person name="Delourme R."/>
            <person name="Renard M."/>
            <person name="Aury J.M."/>
            <person name="Adams K.L."/>
            <person name="Batley J."/>
            <person name="Snowdon R.J."/>
            <person name="Tost J."/>
            <person name="Edwards D."/>
            <person name="Zhou Y."/>
            <person name="Hua W."/>
            <person name="Sharpe A.G."/>
            <person name="Paterson A.H."/>
            <person name="Guan C."/>
            <person name="Wincker P."/>
        </authorList>
    </citation>
    <scope>NUCLEOTIDE SEQUENCE [LARGE SCALE GENOMIC DNA]</scope>
    <source>
        <strain evidence="3">cv. Darmor-bzh</strain>
    </source>
</reference>
<dbReference type="Pfam" id="PF13417">
    <property type="entry name" value="GST_N_3"/>
    <property type="match status" value="1"/>
</dbReference>
<organism evidence="2 3">
    <name type="scientific">Brassica napus</name>
    <name type="common">Rape</name>
    <dbReference type="NCBI Taxonomy" id="3708"/>
    <lineage>
        <taxon>Eukaryota</taxon>
        <taxon>Viridiplantae</taxon>
        <taxon>Streptophyta</taxon>
        <taxon>Embryophyta</taxon>
        <taxon>Tracheophyta</taxon>
        <taxon>Spermatophyta</taxon>
        <taxon>Magnoliopsida</taxon>
        <taxon>eudicotyledons</taxon>
        <taxon>Gunneridae</taxon>
        <taxon>Pentapetalae</taxon>
        <taxon>rosids</taxon>
        <taxon>malvids</taxon>
        <taxon>Brassicales</taxon>
        <taxon>Brassicaceae</taxon>
        <taxon>Brassiceae</taxon>
        <taxon>Brassica</taxon>
    </lineage>
</organism>
<dbReference type="FunFam" id="1.20.1050.10:FF:000041">
    <property type="entry name" value="Lambda class glutathione S-transferase"/>
    <property type="match status" value="1"/>
</dbReference>
<sequence length="249" mass="28355">FIVSNEYMVIYCFGSLPDLNLTQGLQENIKLVPIDLPNRPAWFKEKVNPANKVPALEHNGKIMGESLDLIKYVDSNFEGPSLYPLDPEKRDFGEDMLKYVDTTFTKVVFGSFKGDPAKDTASVFNHLENALQKFDGGPFFLGDLSLVDVAYIPFVQRFQVFLGEVFKYDITAGRPKLAAWIEEMNKMVAYTQTITESGYVINFFKKFMCYKFLDLVGLLASVLNKQDLRFAILFHFITRDLGSSIYLSI</sequence>
<accession>A0A078J174</accession>
<dbReference type="Gene3D" id="1.20.1050.10">
    <property type="match status" value="1"/>
</dbReference>
<proteinExistence type="predicted"/>
<dbReference type="EMBL" id="LK033421">
    <property type="protein sequence ID" value="CDY55683.1"/>
    <property type="molecule type" value="Genomic_DNA"/>
</dbReference>
<dbReference type="PANTHER" id="PTHR44328">
    <property type="entry name" value="GLUTATHIONE S-TRANSFERASE L1"/>
    <property type="match status" value="1"/>
</dbReference>
<feature type="domain" description="GST N-terminal" evidence="1">
    <location>
        <begin position="1"/>
        <end position="81"/>
    </location>
</feature>
<protein>
    <submittedName>
        <fullName evidence="2">BnaC02g03510D protein</fullName>
    </submittedName>
</protein>